<proteinExistence type="predicted"/>
<gene>
    <name evidence="1" type="ORF">GLYMA_09G051000</name>
</gene>
<sequence length="131" mass="14862">MPISKLCTHNFIISNLNYMLFPGLLMPKLCTHNFTMGNPKLCLQSSRISNSGMGNLEFLREIPFYFVTNGFQKETVKSNARAVRAMIISPALSRCSNNSVAKPLFSSIANYIMRSFGIRRNKKIVCCAMWR</sequence>
<dbReference type="EMBL" id="CM000842">
    <property type="protein sequence ID" value="KRH37199.1"/>
    <property type="molecule type" value="Genomic_DNA"/>
</dbReference>
<evidence type="ECO:0000313" key="1">
    <source>
        <dbReference type="EMBL" id="KRH37199.1"/>
    </source>
</evidence>
<reference evidence="1 2" key="1">
    <citation type="journal article" date="2010" name="Nature">
        <title>Genome sequence of the palaeopolyploid soybean.</title>
        <authorList>
            <person name="Schmutz J."/>
            <person name="Cannon S.B."/>
            <person name="Schlueter J."/>
            <person name="Ma J."/>
            <person name="Mitros T."/>
            <person name="Nelson W."/>
            <person name="Hyten D.L."/>
            <person name="Song Q."/>
            <person name="Thelen J.J."/>
            <person name="Cheng J."/>
            <person name="Xu D."/>
            <person name="Hellsten U."/>
            <person name="May G.D."/>
            <person name="Yu Y."/>
            <person name="Sakurai T."/>
            <person name="Umezawa T."/>
            <person name="Bhattacharyya M.K."/>
            <person name="Sandhu D."/>
            <person name="Valliyodan B."/>
            <person name="Lindquist E."/>
            <person name="Peto M."/>
            <person name="Grant D."/>
            <person name="Shu S."/>
            <person name="Goodstein D."/>
            <person name="Barry K."/>
            <person name="Futrell-Griggs M."/>
            <person name="Abernathy B."/>
            <person name="Du J."/>
            <person name="Tian Z."/>
            <person name="Zhu L."/>
            <person name="Gill N."/>
            <person name="Joshi T."/>
            <person name="Libault M."/>
            <person name="Sethuraman A."/>
            <person name="Zhang X.-C."/>
            <person name="Shinozaki K."/>
            <person name="Nguyen H.T."/>
            <person name="Wing R.A."/>
            <person name="Cregan P."/>
            <person name="Specht J."/>
            <person name="Grimwood J."/>
            <person name="Rokhsar D."/>
            <person name="Stacey G."/>
            <person name="Shoemaker R.C."/>
            <person name="Jackson S.A."/>
        </authorList>
    </citation>
    <scope>NUCLEOTIDE SEQUENCE</scope>
    <source>
        <strain evidence="2">cv. Williams 82</strain>
        <tissue evidence="1">Callus</tissue>
    </source>
</reference>
<evidence type="ECO:0000313" key="2">
    <source>
        <dbReference type="EnsemblPlants" id="KRH37199"/>
    </source>
</evidence>
<reference evidence="2" key="2">
    <citation type="submission" date="2018-02" db="UniProtKB">
        <authorList>
            <consortium name="EnsemblPlants"/>
        </authorList>
    </citation>
    <scope>IDENTIFICATION</scope>
    <source>
        <strain evidence="2">Williams 82</strain>
    </source>
</reference>
<dbReference type="EnsemblPlants" id="KRH37199">
    <property type="protein sequence ID" value="KRH37199"/>
    <property type="gene ID" value="GLYMA_09G051000"/>
</dbReference>
<organism evidence="1">
    <name type="scientific">Glycine max</name>
    <name type="common">Soybean</name>
    <name type="synonym">Glycine hispida</name>
    <dbReference type="NCBI Taxonomy" id="3847"/>
    <lineage>
        <taxon>Eukaryota</taxon>
        <taxon>Viridiplantae</taxon>
        <taxon>Streptophyta</taxon>
        <taxon>Embryophyta</taxon>
        <taxon>Tracheophyta</taxon>
        <taxon>Spermatophyta</taxon>
        <taxon>Magnoliopsida</taxon>
        <taxon>eudicotyledons</taxon>
        <taxon>Gunneridae</taxon>
        <taxon>Pentapetalae</taxon>
        <taxon>rosids</taxon>
        <taxon>fabids</taxon>
        <taxon>Fabales</taxon>
        <taxon>Fabaceae</taxon>
        <taxon>Papilionoideae</taxon>
        <taxon>50 kb inversion clade</taxon>
        <taxon>NPAAA clade</taxon>
        <taxon>indigoferoid/millettioid clade</taxon>
        <taxon>Phaseoleae</taxon>
        <taxon>Glycine</taxon>
        <taxon>Glycine subgen. Soja</taxon>
    </lineage>
</organism>
<accession>A0A0R0IDQ1</accession>
<protein>
    <submittedName>
        <fullName evidence="1 2">Uncharacterized protein</fullName>
    </submittedName>
</protein>
<evidence type="ECO:0000313" key="3">
    <source>
        <dbReference type="Proteomes" id="UP000008827"/>
    </source>
</evidence>
<name>A0A0R0IDQ1_SOYBN</name>
<dbReference type="Gramene" id="KRH37199">
    <property type="protein sequence ID" value="KRH37199"/>
    <property type="gene ID" value="GLYMA_09G051000"/>
</dbReference>
<dbReference type="Proteomes" id="UP000008827">
    <property type="component" value="Chromosome 9"/>
</dbReference>
<reference evidence="1" key="3">
    <citation type="submission" date="2018-07" db="EMBL/GenBank/DDBJ databases">
        <title>WGS assembly of Glycine max.</title>
        <authorList>
            <person name="Schmutz J."/>
            <person name="Cannon S."/>
            <person name="Schlueter J."/>
            <person name="Ma J."/>
            <person name="Mitros T."/>
            <person name="Nelson W."/>
            <person name="Hyten D."/>
            <person name="Song Q."/>
            <person name="Thelen J."/>
            <person name="Cheng J."/>
            <person name="Xu D."/>
            <person name="Hellsten U."/>
            <person name="May G."/>
            <person name="Yu Y."/>
            <person name="Sakurai T."/>
            <person name="Umezawa T."/>
            <person name="Bhattacharyya M."/>
            <person name="Sandhu D."/>
            <person name="Valliyodan B."/>
            <person name="Lindquist E."/>
            <person name="Peto M."/>
            <person name="Grant D."/>
            <person name="Shu S."/>
            <person name="Goodstein D."/>
            <person name="Barry K."/>
            <person name="Futrell-Griggs M."/>
            <person name="Abernathy B."/>
            <person name="Du J."/>
            <person name="Tian Z."/>
            <person name="Zhu L."/>
            <person name="Gill N."/>
            <person name="Joshi T."/>
            <person name="Libault M."/>
            <person name="Sethuraman A."/>
            <person name="Zhang X."/>
            <person name="Shinozaki K."/>
            <person name="Nguyen H."/>
            <person name="Wing R."/>
            <person name="Cregan P."/>
            <person name="Specht J."/>
            <person name="Grimwood J."/>
            <person name="Rokhsar D."/>
            <person name="Stacey G."/>
            <person name="Shoemaker R."/>
            <person name="Jackson S."/>
        </authorList>
    </citation>
    <scope>NUCLEOTIDE SEQUENCE</scope>
    <source>
        <tissue evidence="1">Callus</tissue>
    </source>
</reference>
<dbReference type="InParanoid" id="A0A0R0IDQ1"/>
<keyword evidence="3" id="KW-1185">Reference proteome</keyword>
<dbReference type="AlphaFoldDB" id="A0A0R0IDQ1"/>